<name>A0A382VFA0_9ZZZZ</name>
<dbReference type="AlphaFoldDB" id="A0A382VFA0"/>
<dbReference type="EMBL" id="UINC01151455">
    <property type="protein sequence ID" value="SVD45070.1"/>
    <property type="molecule type" value="Genomic_DNA"/>
</dbReference>
<accession>A0A382VFA0</accession>
<protein>
    <submittedName>
        <fullName evidence="1">Uncharacterized protein</fullName>
    </submittedName>
</protein>
<dbReference type="SUPFAM" id="SSF82185">
    <property type="entry name" value="Histone H3 K4-specific methyltransferase SET7/9 N-terminal domain"/>
    <property type="match status" value="1"/>
</dbReference>
<reference evidence="1" key="1">
    <citation type="submission" date="2018-05" db="EMBL/GenBank/DDBJ databases">
        <authorList>
            <person name="Lanie J.A."/>
            <person name="Ng W.-L."/>
            <person name="Kazmierczak K.M."/>
            <person name="Andrzejewski T.M."/>
            <person name="Davidsen T.M."/>
            <person name="Wayne K.J."/>
            <person name="Tettelin H."/>
            <person name="Glass J.I."/>
            <person name="Rusch D."/>
            <person name="Podicherti R."/>
            <person name="Tsui H.-C.T."/>
            <person name="Winkler M.E."/>
        </authorList>
    </citation>
    <scope>NUCLEOTIDE SEQUENCE</scope>
</reference>
<gene>
    <name evidence="1" type="ORF">METZ01_LOCUS397924</name>
</gene>
<proteinExistence type="predicted"/>
<sequence length="213" mass="25104">MKKLLLLIFFTSFFSADREIDWFYVQEGRVWYNQGESLTFPVDASLDSPYEFQYSKFFSSGQCEMCPYKRIVKNNIDTLMIEQGMVNDFGDEEWGSTIIYYMNENELIEKSNGLIDKVWKINSEPKKNGIDSVRYYDVYDYYNKQLAWEVNYSNGLKDGISKGWYIDGTPKWIVNYNNGRKEGDDKRYYESGKLKSVANYIDGLKQGEEKIKL</sequence>
<organism evidence="1">
    <name type="scientific">marine metagenome</name>
    <dbReference type="NCBI Taxonomy" id="408172"/>
    <lineage>
        <taxon>unclassified sequences</taxon>
        <taxon>metagenomes</taxon>
        <taxon>ecological metagenomes</taxon>
    </lineage>
</organism>
<evidence type="ECO:0000313" key="1">
    <source>
        <dbReference type="EMBL" id="SVD45070.1"/>
    </source>
</evidence>
<dbReference type="Gene3D" id="2.20.110.10">
    <property type="entry name" value="Histone H3 K4-specific methyltransferase SET7/9 N-terminal domain"/>
    <property type="match status" value="1"/>
</dbReference>